<gene>
    <name evidence="1" type="ORF">NQ176_g9169</name>
</gene>
<name>A0ACC1MQ47_9HYPO</name>
<keyword evidence="2" id="KW-1185">Reference proteome</keyword>
<sequence length="268" mass="29445">MAFKKTLIVAASMAAAVYGVALQGPEECASIEPSPELLAAAAEMAAKEAAASKKPNAKPQADVNVPVYIHVIASSQSKQDGYLSDADVQSTIDGMNQDYRGLGFQFTVKAVDHTINTRWASDLDELAMKKKLRTGDYRTLNLYFLPKMSANGYCYFPTTVTSGSDSFFRDGCTIRSDVYANGQTTTHEVGHWLGLFHTFQNGCDPVNDMVEDTPALINNWSCNRDDDTCPDMPGKDPVTNFMSYGTCRSEFTPGQTVRMKSMYNKFRA</sequence>
<evidence type="ECO:0000313" key="2">
    <source>
        <dbReference type="Proteomes" id="UP001143910"/>
    </source>
</evidence>
<comment type="caution">
    <text evidence="1">The sequence shown here is derived from an EMBL/GenBank/DDBJ whole genome shotgun (WGS) entry which is preliminary data.</text>
</comment>
<dbReference type="EMBL" id="JANJQO010001990">
    <property type="protein sequence ID" value="KAJ2968466.1"/>
    <property type="molecule type" value="Genomic_DNA"/>
</dbReference>
<evidence type="ECO:0000313" key="1">
    <source>
        <dbReference type="EMBL" id="KAJ2968466.1"/>
    </source>
</evidence>
<protein>
    <submittedName>
        <fullName evidence="1">Uncharacterized protein</fullName>
    </submittedName>
</protein>
<organism evidence="1 2">
    <name type="scientific">Zarea fungicola</name>
    <dbReference type="NCBI Taxonomy" id="93591"/>
    <lineage>
        <taxon>Eukaryota</taxon>
        <taxon>Fungi</taxon>
        <taxon>Dikarya</taxon>
        <taxon>Ascomycota</taxon>
        <taxon>Pezizomycotina</taxon>
        <taxon>Sordariomycetes</taxon>
        <taxon>Hypocreomycetidae</taxon>
        <taxon>Hypocreales</taxon>
        <taxon>Cordycipitaceae</taxon>
        <taxon>Zarea</taxon>
    </lineage>
</organism>
<reference evidence="1" key="1">
    <citation type="submission" date="2022-08" db="EMBL/GenBank/DDBJ databases">
        <title>Genome Sequence of Lecanicillium fungicola.</title>
        <authorList>
            <person name="Buettner E."/>
        </authorList>
    </citation>
    <scope>NUCLEOTIDE SEQUENCE</scope>
    <source>
        <strain evidence="1">Babe33</strain>
    </source>
</reference>
<proteinExistence type="predicted"/>
<dbReference type="Proteomes" id="UP001143910">
    <property type="component" value="Unassembled WGS sequence"/>
</dbReference>
<accession>A0ACC1MQ47</accession>